<evidence type="ECO:0000256" key="1">
    <source>
        <dbReference type="ARBA" id="ARBA00004496"/>
    </source>
</evidence>
<dbReference type="InterPro" id="IPR022637">
    <property type="entry name" value="DNA_polIII_beta_cen"/>
</dbReference>
<keyword evidence="4 9" id="KW-0808">Transferase</keyword>
<evidence type="ECO:0000256" key="3">
    <source>
        <dbReference type="ARBA" id="ARBA00022490"/>
    </source>
</evidence>
<comment type="caution">
    <text evidence="13">The sequence shown here is derived from an EMBL/GenBank/DDBJ whole genome shotgun (WGS) entry which is preliminary data.</text>
</comment>
<evidence type="ECO:0000259" key="12">
    <source>
        <dbReference type="Pfam" id="PF02768"/>
    </source>
</evidence>
<dbReference type="GO" id="GO:0003677">
    <property type="term" value="F:DNA binding"/>
    <property type="evidence" value="ECO:0007669"/>
    <property type="project" value="UniProtKB-UniRule"/>
</dbReference>
<dbReference type="Gene3D" id="3.10.150.10">
    <property type="entry name" value="DNA Polymerase III, subunit A, domain 2"/>
    <property type="match status" value="1"/>
</dbReference>
<feature type="domain" description="DNA polymerase III beta sliding clamp C-terminal" evidence="12">
    <location>
        <begin position="243"/>
        <end position="362"/>
    </location>
</feature>
<dbReference type="EMBL" id="PCRE01000007">
    <property type="protein sequence ID" value="PIP15312.1"/>
    <property type="molecule type" value="Genomic_DNA"/>
</dbReference>
<evidence type="ECO:0000313" key="14">
    <source>
        <dbReference type="Proteomes" id="UP000231025"/>
    </source>
</evidence>
<dbReference type="GO" id="GO:0006271">
    <property type="term" value="P:DNA strand elongation involved in DNA replication"/>
    <property type="evidence" value="ECO:0007669"/>
    <property type="project" value="TreeGrafter"/>
</dbReference>
<sequence>MKITLLKDIFLERLNLASKFTSAKLSSATSLQGVYLKGEKNMIHLYSTNLNYFYHTSLKVENSSQFEIVIEPRKITEFLSLLNSGKIEIDIKEKEIIISQEKTRGDFPLFSKSDFPLPPKITSEKQKIKTSFLKETFPLVLFSTSSDETRPILTGINFVSQGEEMQLVATDGFRLSLLTVKKETSFPSSIIPGGFLAEILKMIKEEEEISFSYSNEEKLIVFYLADHEFYSRLIEGEYPPYEKVIPSEKKTTIVLDRAEFLRKVKLTSIFAREFSNVIILKTEKDEIQLTPKTGEGKENVDYLEAEITGEPQKIAFNFKFLIDFLNNISSKKIIIELLRSDAPAVFRSENLKNFLHIIMPVRIQE</sequence>
<evidence type="ECO:0000256" key="7">
    <source>
        <dbReference type="ARBA" id="ARBA00022932"/>
    </source>
</evidence>
<evidence type="ECO:0000256" key="9">
    <source>
        <dbReference type="PIRNR" id="PIRNR000804"/>
    </source>
</evidence>
<dbReference type="GO" id="GO:0009360">
    <property type="term" value="C:DNA polymerase III complex"/>
    <property type="evidence" value="ECO:0007669"/>
    <property type="project" value="InterPro"/>
</dbReference>
<dbReference type="InterPro" id="IPR022634">
    <property type="entry name" value="DNA_polIII_beta_N"/>
</dbReference>
<dbReference type="InterPro" id="IPR022635">
    <property type="entry name" value="DNA_polIII_beta_C"/>
</dbReference>
<accession>A0A2G9Y7T8</accession>
<evidence type="ECO:0000256" key="5">
    <source>
        <dbReference type="ARBA" id="ARBA00022695"/>
    </source>
</evidence>
<comment type="subunit">
    <text evidence="9">Forms a ring-shaped head-to-tail homodimer around DNA.</text>
</comment>
<dbReference type="GO" id="GO:0008408">
    <property type="term" value="F:3'-5' exonuclease activity"/>
    <property type="evidence" value="ECO:0007669"/>
    <property type="project" value="InterPro"/>
</dbReference>
<evidence type="ECO:0000259" key="10">
    <source>
        <dbReference type="Pfam" id="PF00712"/>
    </source>
</evidence>
<dbReference type="Gene3D" id="3.70.10.10">
    <property type="match status" value="1"/>
</dbReference>
<evidence type="ECO:0000313" key="13">
    <source>
        <dbReference type="EMBL" id="PIP15312.1"/>
    </source>
</evidence>
<evidence type="ECO:0000256" key="8">
    <source>
        <dbReference type="ARBA" id="ARBA00023125"/>
    </source>
</evidence>
<comment type="subcellular location">
    <subcellularLocation>
        <location evidence="1 9">Cytoplasm</location>
    </subcellularLocation>
</comment>
<comment type="function">
    <text evidence="9">Confers DNA tethering and processivity to DNA polymerases and other proteins. Acts as a clamp, forming a ring around DNA (a reaction catalyzed by the clamp-loading complex) which diffuses in an ATP-independent manner freely and bidirectionally along dsDNA. Initially characterized for its ability to contact the catalytic subunit of DNA polymerase III (Pol III), a complex, multichain enzyme responsible for most of the replicative synthesis in bacteria; Pol III exhibits 3'-5' exonuclease proofreading activity. The beta chain is required for initiation of replication as well as for processivity of DNA replication.</text>
</comment>
<dbReference type="PANTHER" id="PTHR30478:SF0">
    <property type="entry name" value="BETA SLIDING CLAMP"/>
    <property type="match status" value="1"/>
</dbReference>
<feature type="domain" description="DNA polymerase III beta sliding clamp central" evidence="11">
    <location>
        <begin position="128"/>
        <end position="239"/>
    </location>
</feature>
<gene>
    <name evidence="13" type="primary">dnaN</name>
    <name evidence="13" type="ORF">COX47_00515</name>
</gene>
<dbReference type="PIRSF" id="PIRSF000804">
    <property type="entry name" value="DNA_pol_III_b"/>
    <property type="match status" value="1"/>
</dbReference>
<dbReference type="CDD" id="cd00140">
    <property type="entry name" value="beta_clamp"/>
    <property type="match status" value="1"/>
</dbReference>
<name>A0A2G9Y7T8_9BACT</name>
<feature type="domain" description="DNA polymerase III beta sliding clamp N-terminal" evidence="10">
    <location>
        <begin position="1"/>
        <end position="117"/>
    </location>
</feature>
<dbReference type="SMART" id="SM00480">
    <property type="entry name" value="POL3Bc"/>
    <property type="match status" value="1"/>
</dbReference>
<dbReference type="SUPFAM" id="SSF55979">
    <property type="entry name" value="DNA clamp"/>
    <property type="match status" value="3"/>
</dbReference>
<organism evidence="13 14">
    <name type="scientific">Candidatus Roizmanbacteria bacterium CG23_combo_of_CG06-09_8_20_14_all_35_49</name>
    <dbReference type="NCBI Taxonomy" id="1974863"/>
    <lineage>
        <taxon>Bacteria</taxon>
        <taxon>Candidatus Roizmaniibacteriota</taxon>
    </lineage>
</organism>
<proteinExistence type="inferred from homology"/>
<reference evidence="13 14" key="1">
    <citation type="submission" date="2017-09" db="EMBL/GenBank/DDBJ databases">
        <title>Depth-based differentiation of microbial function through sediment-hosted aquifers and enrichment of novel symbionts in the deep terrestrial subsurface.</title>
        <authorList>
            <person name="Probst A.J."/>
            <person name="Ladd B."/>
            <person name="Jarett J.K."/>
            <person name="Geller-Mcgrath D.E."/>
            <person name="Sieber C.M."/>
            <person name="Emerson J.B."/>
            <person name="Anantharaman K."/>
            <person name="Thomas B.C."/>
            <person name="Malmstrom R."/>
            <person name="Stieglmeier M."/>
            <person name="Klingl A."/>
            <person name="Woyke T."/>
            <person name="Ryan C.M."/>
            <person name="Banfield J.F."/>
        </authorList>
    </citation>
    <scope>NUCLEOTIDE SEQUENCE [LARGE SCALE GENOMIC DNA]</scope>
    <source>
        <strain evidence="13">CG23_combo_of_CG06-09_8_20_14_all_35_49</strain>
    </source>
</reference>
<dbReference type="Proteomes" id="UP000231025">
    <property type="component" value="Unassembled WGS sequence"/>
</dbReference>
<protein>
    <recommendedName>
        <fullName evidence="9">Beta sliding clamp</fullName>
    </recommendedName>
</protein>
<dbReference type="Pfam" id="PF02767">
    <property type="entry name" value="DNA_pol3_beta_2"/>
    <property type="match status" value="1"/>
</dbReference>
<dbReference type="Pfam" id="PF00712">
    <property type="entry name" value="DNA_pol3_beta"/>
    <property type="match status" value="1"/>
</dbReference>
<evidence type="ECO:0000256" key="2">
    <source>
        <dbReference type="ARBA" id="ARBA00010752"/>
    </source>
</evidence>
<evidence type="ECO:0000256" key="4">
    <source>
        <dbReference type="ARBA" id="ARBA00022679"/>
    </source>
</evidence>
<dbReference type="Pfam" id="PF02768">
    <property type="entry name" value="DNA_pol3_beta_3"/>
    <property type="match status" value="1"/>
</dbReference>
<evidence type="ECO:0000259" key="11">
    <source>
        <dbReference type="Pfam" id="PF02767"/>
    </source>
</evidence>
<evidence type="ECO:0000256" key="6">
    <source>
        <dbReference type="ARBA" id="ARBA00022705"/>
    </source>
</evidence>
<keyword evidence="7 9" id="KW-0239">DNA-directed DNA polymerase</keyword>
<dbReference type="GO" id="GO:0005737">
    <property type="term" value="C:cytoplasm"/>
    <property type="evidence" value="ECO:0007669"/>
    <property type="project" value="UniProtKB-SubCell"/>
</dbReference>
<dbReference type="InterPro" id="IPR046938">
    <property type="entry name" value="DNA_clamp_sf"/>
</dbReference>
<dbReference type="AlphaFoldDB" id="A0A2G9Y7T8"/>
<dbReference type="InterPro" id="IPR001001">
    <property type="entry name" value="DNA_polIII_beta"/>
</dbReference>
<keyword evidence="5 9" id="KW-0548">Nucleotidyltransferase</keyword>
<dbReference type="PANTHER" id="PTHR30478">
    <property type="entry name" value="DNA POLYMERASE III SUBUNIT BETA"/>
    <property type="match status" value="1"/>
</dbReference>
<keyword evidence="3 9" id="KW-0963">Cytoplasm</keyword>
<dbReference type="GO" id="GO:0003887">
    <property type="term" value="F:DNA-directed DNA polymerase activity"/>
    <property type="evidence" value="ECO:0007669"/>
    <property type="project" value="UniProtKB-UniRule"/>
</dbReference>
<keyword evidence="8" id="KW-0238">DNA-binding</keyword>
<keyword evidence="6 9" id="KW-0235">DNA replication</keyword>
<dbReference type="NCBIfam" id="TIGR00663">
    <property type="entry name" value="dnan"/>
    <property type="match status" value="1"/>
</dbReference>
<comment type="similarity">
    <text evidence="2 9">Belongs to the beta sliding clamp family.</text>
</comment>